<keyword evidence="2" id="KW-1185">Reference proteome</keyword>
<comment type="caution">
    <text evidence="1">The sequence shown here is derived from an EMBL/GenBank/DDBJ whole genome shotgun (WGS) entry which is preliminary data.</text>
</comment>
<reference evidence="1 2" key="1">
    <citation type="submission" date="2022-10" db="EMBL/GenBank/DDBJ databases">
        <title>Luteolibacter arcticus strain CCTCC AB 2014275, whole genome shotgun sequencing project.</title>
        <authorList>
            <person name="Zhao G."/>
            <person name="Shen L."/>
        </authorList>
    </citation>
    <scope>NUCLEOTIDE SEQUENCE [LARGE SCALE GENOMIC DNA]</scope>
    <source>
        <strain evidence="1 2">CCTCC AB 2014275</strain>
    </source>
</reference>
<dbReference type="InterPro" id="IPR011008">
    <property type="entry name" value="Dimeric_a/b-barrel"/>
</dbReference>
<dbReference type="PIRSF" id="PIRSF007028">
    <property type="entry name" value="UCP007028"/>
    <property type="match status" value="1"/>
</dbReference>
<dbReference type="Pfam" id="PF07237">
    <property type="entry name" value="DUF1428"/>
    <property type="match status" value="1"/>
</dbReference>
<organism evidence="1 2">
    <name type="scientific">Luteolibacter arcticus</name>
    <dbReference type="NCBI Taxonomy" id="1581411"/>
    <lineage>
        <taxon>Bacteria</taxon>
        <taxon>Pseudomonadati</taxon>
        <taxon>Verrucomicrobiota</taxon>
        <taxon>Verrucomicrobiia</taxon>
        <taxon>Verrucomicrobiales</taxon>
        <taxon>Verrucomicrobiaceae</taxon>
        <taxon>Luteolibacter</taxon>
    </lineage>
</organism>
<dbReference type="RefSeq" id="WP_264488755.1">
    <property type="nucleotide sequence ID" value="NZ_JAPDDT010000009.1"/>
</dbReference>
<dbReference type="InterPro" id="IPR009874">
    <property type="entry name" value="DUF1428"/>
</dbReference>
<dbReference type="SUPFAM" id="SSF54909">
    <property type="entry name" value="Dimeric alpha+beta barrel"/>
    <property type="match status" value="1"/>
</dbReference>
<gene>
    <name evidence="1" type="ORF">OKA05_18925</name>
</gene>
<sequence>MSLYVDGFVVPLPKDKIEAYKKLALVAAEVWMDHGALDYRECVGDDLETEQCTSFRTIAGCSPDETVVFAWITYPSREDRDTINAAVMKDPRLACSMEDPSAMPFDCKRMAYGGFTTLVSASKETATA</sequence>
<accession>A0ABT3GMA4</accession>
<dbReference type="EMBL" id="JAPDDT010000009">
    <property type="protein sequence ID" value="MCW1924646.1"/>
    <property type="molecule type" value="Genomic_DNA"/>
</dbReference>
<proteinExistence type="predicted"/>
<dbReference type="Proteomes" id="UP001320876">
    <property type="component" value="Unassembled WGS sequence"/>
</dbReference>
<name>A0ABT3GMA4_9BACT</name>
<protein>
    <submittedName>
        <fullName evidence="1">DUF1428 domain-containing protein</fullName>
    </submittedName>
</protein>
<evidence type="ECO:0000313" key="1">
    <source>
        <dbReference type="EMBL" id="MCW1924646.1"/>
    </source>
</evidence>
<dbReference type="Gene3D" id="3.30.70.100">
    <property type="match status" value="1"/>
</dbReference>
<evidence type="ECO:0000313" key="2">
    <source>
        <dbReference type="Proteomes" id="UP001320876"/>
    </source>
</evidence>